<evidence type="ECO:0000313" key="10">
    <source>
        <dbReference type="Proteomes" id="UP000733744"/>
    </source>
</evidence>
<gene>
    <name evidence="9" type="ORF">EKO24_007195</name>
</gene>
<name>A0ABY3CCD2_9GAMM</name>
<comment type="caution">
    <text evidence="9">The sequence shown here is derived from an EMBL/GenBank/DDBJ whole genome shotgun (WGS) entry which is preliminary data.</text>
</comment>
<comment type="similarity">
    <text evidence="2 6">Belongs to the FKBP-type PPIase family.</text>
</comment>
<evidence type="ECO:0000256" key="6">
    <source>
        <dbReference type="RuleBase" id="RU003915"/>
    </source>
</evidence>
<protein>
    <recommendedName>
        <fullName evidence="6">Peptidyl-prolyl cis-trans isomerase</fullName>
        <ecNumber evidence="6">5.2.1.8</ecNumber>
    </recommendedName>
</protein>
<feature type="domain" description="PPIase FKBP-type" evidence="8">
    <location>
        <begin position="74"/>
        <end position="160"/>
    </location>
</feature>
<dbReference type="RefSeq" id="WP_127030638.1">
    <property type="nucleotide sequence ID" value="NZ_RYFG02000067.1"/>
</dbReference>
<sequence>MRKIQTQIISIVAVLVIGFTMFSLANATTPAENKAAGVAFLTENAKKPNIVTTASGLQYEILTPGTGTASPSATDNVTVHYKGTTIDGTEFDSSYSRGEPATFPLNRVIKGWTEGVQLMKEGAKYRFFIPSELAYGEQGAGRAIGPNAALIFDVELIKIQ</sequence>
<dbReference type="PROSITE" id="PS50059">
    <property type="entry name" value="FKBP_PPIASE"/>
    <property type="match status" value="1"/>
</dbReference>
<organism evidence="9 10">
    <name type="scientific">Candidatus Methylobacter oryzae</name>
    <dbReference type="NCBI Taxonomy" id="2497749"/>
    <lineage>
        <taxon>Bacteria</taxon>
        <taxon>Pseudomonadati</taxon>
        <taxon>Pseudomonadota</taxon>
        <taxon>Gammaproteobacteria</taxon>
        <taxon>Methylococcales</taxon>
        <taxon>Methylococcaceae</taxon>
        <taxon>Methylobacter</taxon>
    </lineage>
</organism>
<keyword evidence="3 5" id="KW-0697">Rotamase</keyword>
<feature type="chain" id="PRO_5046367657" description="Peptidyl-prolyl cis-trans isomerase" evidence="7">
    <location>
        <begin position="26"/>
        <end position="160"/>
    </location>
</feature>
<dbReference type="Pfam" id="PF00254">
    <property type="entry name" value="FKBP_C"/>
    <property type="match status" value="1"/>
</dbReference>
<dbReference type="GO" id="GO:0016853">
    <property type="term" value="F:isomerase activity"/>
    <property type="evidence" value="ECO:0007669"/>
    <property type="project" value="UniProtKB-KW"/>
</dbReference>
<keyword evidence="7" id="KW-0732">Signal</keyword>
<dbReference type="Gene3D" id="3.10.50.40">
    <property type="match status" value="1"/>
</dbReference>
<evidence type="ECO:0000256" key="3">
    <source>
        <dbReference type="ARBA" id="ARBA00023110"/>
    </source>
</evidence>
<evidence type="ECO:0000256" key="7">
    <source>
        <dbReference type="SAM" id="SignalP"/>
    </source>
</evidence>
<feature type="signal peptide" evidence="7">
    <location>
        <begin position="1"/>
        <end position="25"/>
    </location>
</feature>
<keyword evidence="4 5" id="KW-0413">Isomerase</keyword>
<dbReference type="Proteomes" id="UP000733744">
    <property type="component" value="Unassembled WGS sequence"/>
</dbReference>
<dbReference type="EC" id="5.2.1.8" evidence="6"/>
<evidence type="ECO:0000256" key="5">
    <source>
        <dbReference type="PROSITE-ProRule" id="PRU00277"/>
    </source>
</evidence>
<dbReference type="Pfam" id="PF01346">
    <property type="entry name" value="FKBP_N"/>
    <property type="match status" value="1"/>
</dbReference>
<evidence type="ECO:0000256" key="4">
    <source>
        <dbReference type="ARBA" id="ARBA00023235"/>
    </source>
</evidence>
<comment type="catalytic activity">
    <reaction evidence="1 5 6">
        <text>[protein]-peptidylproline (omega=180) = [protein]-peptidylproline (omega=0)</text>
        <dbReference type="Rhea" id="RHEA:16237"/>
        <dbReference type="Rhea" id="RHEA-COMP:10747"/>
        <dbReference type="Rhea" id="RHEA-COMP:10748"/>
        <dbReference type="ChEBI" id="CHEBI:83833"/>
        <dbReference type="ChEBI" id="CHEBI:83834"/>
        <dbReference type="EC" id="5.2.1.8"/>
    </reaction>
</comment>
<reference evidence="9 10" key="1">
    <citation type="journal article" date="2019" name="Antonie Van Leeuwenhoek">
        <title>Description of 'Ca. Methylobacter oryzae' KRF1, a novel species from the environmentally important Methylobacter clade 2.</title>
        <authorList>
            <person name="Khatri K."/>
            <person name="Mohite J.A."/>
            <person name="Pandit P.S."/>
            <person name="Bahulikar R."/>
            <person name="Rahalkar M.C."/>
        </authorList>
    </citation>
    <scope>NUCLEOTIDE SEQUENCE [LARGE SCALE GENOMIC DNA]</scope>
    <source>
        <strain evidence="9 10">KRF1</strain>
    </source>
</reference>
<dbReference type="PANTHER" id="PTHR43811:SF57">
    <property type="entry name" value="FKBP-TYPE PEPTIDYL-PROLYL CIS-TRANS ISOMERASE FKPA-RELATED"/>
    <property type="match status" value="1"/>
</dbReference>
<dbReference type="PANTHER" id="PTHR43811">
    <property type="entry name" value="FKBP-TYPE PEPTIDYL-PROLYL CIS-TRANS ISOMERASE FKPA"/>
    <property type="match status" value="1"/>
</dbReference>
<dbReference type="InterPro" id="IPR000774">
    <property type="entry name" value="PPIase_FKBP_N"/>
</dbReference>
<evidence type="ECO:0000259" key="8">
    <source>
        <dbReference type="PROSITE" id="PS50059"/>
    </source>
</evidence>
<keyword evidence="10" id="KW-1185">Reference proteome</keyword>
<dbReference type="SUPFAM" id="SSF54534">
    <property type="entry name" value="FKBP-like"/>
    <property type="match status" value="1"/>
</dbReference>
<evidence type="ECO:0000256" key="1">
    <source>
        <dbReference type="ARBA" id="ARBA00000971"/>
    </source>
</evidence>
<dbReference type="InterPro" id="IPR046357">
    <property type="entry name" value="PPIase_dom_sf"/>
</dbReference>
<accession>A0ABY3CCD2</accession>
<evidence type="ECO:0000313" key="9">
    <source>
        <dbReference type="EMBL" id="TRW98519.1"/>
    </source>
</evidence>
<dbReference type="EMBL" id="RYFG02000067">
    <property type="protein sequence ID" value="TRW98519.1"/>
    <property type="molecule type" value="Genomic_DNA"/>
</dbReference>
<dbReference type="InterPro" id="IPR001179">
    <property type="entry name" value="PPIase_FKBP_dom"/>
</dbReference>
<evidence type="ECO:0000256" key="2">
    <source>
        <dbReference type="ARBA" id="ARBA00006577"/>
    </source>
</evidence>
<proteinExistence type="inferred from homology"/>